<dbReference type="EMBL" id="VCQU01000009">
    <property type="protein sequence ID" value="NMN97920.1"/>
    <property type="molecule type" value="Genomic_DNA"/>
</dbReference>
<dbReference type="RefSeq" id="WP_169591337.1">
    <property type="nucleotide sequence ID" value="NZ_VCQU01000009.1"/>
</dbReference>
<feature type="domain" description="VOC" evidence="1">
    <location>
        <begin position="3"/>
        <end position="115"/>
    </location>
</feature>
<organism evidence="2 3">
    <name type="scientific">Antrihabitans stalactiti</name>
    <dbReference type="NCBI Taxonomy" id="2584121"/>
    <lineage>
        <taxon>Bacteria</taxon>
        <taxon>Bacillati</taxon>
        <taxon>Actinomycetota</taxon>
        <taxon>Actinomycetes</taxon>
        <taxon>Mycobacteriales</taxon>
        <taxon>Nocardiaceae</taxon>
        <taxon>Antrihabitans</taxon>
    </lineage>
</organism>
<dbReference type="SUPFAM" id="SSF54593">
    <property type="entry name" value="Glyoxalase/Bleomycin resistance protein/Dihydroxybiphenyl dioxygenase"/>
    <property type="match status" value="1"/>
</dbReference>
<dbReference type="InterPro" id="IPR037523">
    <property type="entry name" value="VOC_core"/>
</dbReference>
<proteinExistence type="predicted"/>
<reference evidence="2 3" key="2">
    <citation type="submission" date="2020-06" db="EMBL/GenBank/DDBJ databases">
        <title>Antribacter stalactiti gen. nov., sp. nov., a new member of the family Nacardiaceae isolated from a cave.</title>
        <authorList>
            <person name="Kim I.S."/>
        </authorList>
    </citation>
    <scope>NUCLEOTIDE SEQUENCE [LARGE SCALE GENOMIC DNA]</scope>
    <source>
        <strain evidence="2 3">YC2-7</strain>
    </source>
</reference>
<reference evidence="2 3" key="1">
    <citation type="submission" date="2019-05" db="EMBL/GenBank/DDBJ databases">
        <authorList>
            <person name="Lee S.D."/>
        </authorList>
    </citation>
    <scope>NUCLEOTIDE SEQUENCE [LARGE SCALE GENOMIC DNA]</scope>
    <source>
        <strain evidence="2 3">YC2-7</strain>
    </source>
</reference>
<dbReference type="Proteomes" id="UP000535543">
    <property type="component" value="Unassembled WGS sequence"/>
</dbReference>
<evidence type="ECO:0000259" key="1">
    <source>
        <dbReference type="PROSITE" id="PS51819"/>
    </source>
</evidence>
<dbReference type="AlphaFoldDB" id="A0A848KNN9"/>
<dbReference type="Pfam" id="PF00903">
    <property type="entry name" value="Glyoxalase"/>
    <property type="match status" value="1"/>
</dbReference>
<name>A0A848KNN9_9NOCA</name>
<dbReference type="PROSITE" id="PS51819">
    <property type="entry name" value="VOC"/>
    <property type="match status" value="1"/>
</dbReference>
<dbReference type="InterPro" id="IPR029068">
    <property type="entry name" value="Glyas_Bleomycin-R_OHBP_Dase"/>
</dbReference>
<evidence type="ECO:0000313" key="3">
    <source>
        <dbReference type="Proteomes" id="UP000535543"/>
    </source>
</evidence>
<comment type="caution">
    <text evidence="2">The sequence shown here is derived from an EMBL/GenBank/DDBJ whole genome shotgun (WGS) entry which is preliminary data.</text>
</comment>
<gene>
    <name evidence="2" type="ORF">FGL95_23060</name>
</gene>
<accession>A0A848KNN9</accession>
<protein>
    <submittedName>
        <fullName evidence="2">VOC family protein</fullName>
    </submittedName>
</protein>
<dbReference type="Gene3D" id="3.10.180.10">
    <property type="entry name" value="2,3-Dihydroxybiphenyl 1,2-Dioxygenase, domain 1"/>
    <property type="match status" value="1"/>
</dbReference>
<keyword evidence="3" id="KW-1185">Reference proteome</keyword>
<evidence type="ECO:0000313" key="2">
    <source>
        <dbReference type="EMBL" id="NMN97920.1"/>
    </source>
</evidence>
<dbReference type="InterPro" id="IPR004360">
    <property type="entry name" value="Glyas_Fos-R_dOase_dom"/>
</dbReference>
<sequence length="129" mass="13979">MQVLSSRVILRPADYSRTLSFYRDLIGLAVAREYPGGTVFFAGQGLIEIAGHGGSDAPSTFSGAIWLQVRDIAKAASELAAKGVTIDREAVKEPWGLLEMWVSDPDGVKLVIVQVPDNHPLRRDSRTTG</sequence>